<gene>
    <name evidence="1" type="ORF">EMH_0084340</name>
</gene>
<proteinExistence type="predicted"/>
<keyword evidence="1" id="KW-0489">Methyltransferase</keyword>
<dbReference type="EMBL" id="HG685468">
    <property type="protein sequence ID" value="CDJ33630.1"/>
    <property type="molecule type" value="Genomic_DNA"/>
</dbReference>
<evidence type="ECO:0000313" key="2">
    <source>
        <dbReference type="Proteomes" id="UP000030744"/>
    </source>
</evidence>
<sequence>MLHAAAGAAVFGASAYLGFRYKLSSAPAPQQESFPTEAERRHIFFTKADSWDRDVAFQERLLGIGRMRRELVQQAEGDVLEVAAGTGRNFAYYDKEKVRSLTVTDFCSSMLQQAKAKKGLCSYEDPVKTLKALGNQLVPVRSIYK</sequence>
<dbReference type="GO" id="GO:0032259">
    <property type="term" value="P:methylation"/>
    <property type="evidence" value="ECO:0007669"/>
    <property type="project" value="UniProtKB-KW"/>
</dbReference>
<keyword evidence="1" id="KW-0808">Transferase</keyword>
<reference evidence="1" key="2">
    <citation type="submission" date="2013-10" db="EMBL/GenBank/DDBJ databases">
        <authorList>
            <person name="Aslett M."/>
        </authorList>
    </citation>
    <scope>NUCLEOTIDE SEQUENCE [LARGE SCALE GENOMIC DNA]</scope>
    <source>
        <strain evidence="1">Houghton</strain>
    </source>
</reference>
<dbReference type="Proteomes" id="UP000030744">
    <property type="component" value="Unassembled WGS sequence"/>
</dbReference>
<protein>
    <submittedName>
        <fullName evidence="1">Methyltransferase domain-containing protein, putative</fullName>
    </submittedName>
</protein>
<dbReference type="GeneID" id="25382800"/>
<organism evidence="1 2">
    <name type="scientific">Eimeria mitis</name>
    <dbReference type="NCBI Taxonomy" id="44415"/>
    <lineage>
        <taxon>Eukaryota</taxon>
        <taxon>Sar</taxon>
        <taxon>Alveolata</taxon>
        <taxon>Apicomplexa</taxon>
        <taxon>Conoidasida</taxon>
        <taxon>Coccidia</taxon>
        <taxon>Eucoccidiorida</taxon>
        <taxon>Eimeriorina</taxon>
        <taxon>Eimeriidae</taxon>
        <taxon>Eimeria</taxon>
    </lineage>
</organism>
<dbReference type="AlphaFoldDB" id="U6K6J8"/>
<dbReference type="SUPFAM" id="SSF53335">
    <property type="entry name" value="S-adenosyl-L-methionine-dependent methyltransferases"/>
    <property type="match status" value="1"/>
</dbReference>
<keyword evidence="2" id="KW-1185">Reference proteome</keyword>
<dbReference type="RefSeq" id="XP_013356194.1">
    <property type="nucleotide sequence ID" value="XM_013500740.1"/>
</dbReference>
<name>U6K6J8_9EIME</name>
<dbReference type="OrthoDB" id="416496at2759"/>
<reference evidence="1" key="1">
    <citation type="submission" date="2013-10" db="EMBL/GenBank/DDBJ databases">
        <title>Genomic analysis of the causative agents of coccidiosis in chickens.</title>
        <authorList>
            <person name="Reid A.J."/>
            <person name="Blake D."/>
            <person name="Billington K."/>
            <person name="Browne H."/>
            <person name="Dunn M."/>
            <person name="Hung S."/>
            <person name="Kawahara F."/>
            <person name="Miranda-Saavedra D."/>
            <person name="Mourier T."/>
            <person name="Nagra H."/>
            <person name="Otto T.D."/>
            <person name="Rawlings N."/>
            <person name="Sanchez A."/>
            <person name="Sanders M."/>
            <person name="Subramaniam C."/>
            <person name="Tay Y."/>
            <person name="Dear P."/>
            <person name="Doerig C."/>
            <person name="Gruber A."/>
            <person name="Parkinson J."/>
            <person name="Shirley M."/>
            <person name="Wan K.L."/>
            <person name="Berriman M."/>
            <person name="Tomley F."/>
            <person name="Pain A."/>
        </authorList>
    </citation>
    <scope>NUCLEOTIDE SEQUENCE [LARGE SCALE GENOMIC DNA]</scope>
    <source>
        <strain evidence="1">Houghton</strain>
    </source>
</reference>
<dbReference type="GO" id="GO:0008168">
    <property type="term" value="F:methyltransferase activity"/>
    <property type="evidence" value="ECO:0007669"/>
    <property type="project" value="UniProtKB-KW"/>
</dbReference>
<evidence type="ECO:0000313" key="1">
    <source>
        <dbReference type="EMBL" id="CDJ33630.1"/>
    </source>
</evidence>
<dbReference type="InterPro" id="IPR029063">
    <property type="entry name" value="SAM-dependent_MTases_sf"/>
</dbReference>
<dbReference type="VEuPathDB" id="ToxoDB:EMH_0084340"/>
<accession>U6K6J8</accession>
<dbReference type="Gene3D" id="3.40.50.150">
    <property type="entry name" value="Vaccinia Virus protein VP39"/>
    <property type="match status" value="1"/>
</dbReference>